<dbReference type="Proteomes" id="UP000294299">
    <property type="component" value="Chromosome NFRAN"/>
</dbReference>
<dbReference type="AlphaFoldDB" id="A0A484IG64"/>
<sequence length="284" mass="31525">MSLRKLLERENSILVMPGVYDALTAKIAEHVGFEAIFQTGYGTSASMLALPDFGFLSITETLDTARRITRAVDIPLIVDVDTGYGNPLTVAKLVEDLLRIGASGMFIEDQVWPKRCGHMRGKEVIDSNEYVQKLKSAIDAKKGNSEFLIVARTDAAAPLGLDEAIRRGKLYKEIGADIVFVEAPHSIEDMKMVSAQIDAPLVANIIEEGVTPNLTASELLDLGYKIALFPLSGLYSSTYAIYNTFDTLKRTGTTKSMKEKMMKFKEFNELVELDKYMKMENKYA</sequence>
<keyword evidence="2" id="KW-1185">Reference proteome</keyword>
<dbReference type="InterPro" id="IPR018523">
    <property type="entry name" value="Isocitrate_lyase_ph_CS"/>
</dbReference>
<dbReference type="CDD" id="cd00377">
    <property type="entry name" value="ICL_PEPM"/>
    <property type="match status" value="1"/>
</dbReference>
<evidence type="ECO:0000313" key="1">
    <source>
        <dbReference type="EMBL" id="VFJ15001.1"/>
    </source>
</evidence>
<dbReference type="FunFam" id="3.20.20.60:FF:000009">
    <property type="entry name" value="2-methylisocitrate lyase"/>
    <property type="match status" value="1"/>
</dbReference>
<dbReference type="EMBL" id="LR216287">
    <property type="protein sequence ID" value="VFJ15001.1"/>
    <property type="molecule type" value="Genomic_DNA"/>
</dbReference>
<dbReference type="InterPro" id="IPR015813">
    <property type="entry name" value="Pyrv/PenolPyrv_kinase-like_dom"/>
</dbReference>
<dbReference type="GO" id="GO:0047529">
    <property type="term" value="F:2,3-dimethylmalate lyase activity"/>
    <property type="evidence" value="ECO:0007669"/>
    <property type="project" value="UniProtKB-EC"/>
</dbReference>
<proteinExistence type="predicted"/>
<accession>A0A484IG64</accession>
<gene>
    <name evidence="1" type="primary">Dml</name>
    <name evidence="1" type="ORF">NFRAN_2679</name>
</gene>
<dbReference type="EC" id="4.1.3.32" evidence="1"/>
<dbReference type="SUPFAM" id="SSF51621">
    <property type="entry name" value="Phosphoenolpyruvate/pyruvate domain"/>
    <property type="match status" value="1"/>
</dbReference>
<dbReference type="KEGG" id="nfn:NFRAN_2679"/>
<reference evidence="1 2" key="1">
    <citation type="submission" date="2019-02" db="EMBL/GenBank/DDBJ databases">
        <authorList>
            <person name="Lehtovirta-Morley E L."/>
        </authorList>
    </citation>
    <scope>NUCLEOTIDE SEQUENCE [LARGE SCALE GENOMIC DNA]</scope>
    <source>
        <strain evidence="1">NFRAN1</strain>
    </source>
</reference>
<evidence type="ECO:0000313" key="2">
    <source>
        <dbReference type="Proteomes" id="UP000294299"/>
    </source>
</evidence>
<dbReference type="PROSITE" id="PS00161">
    <property type="entry name" value="ISOCITRATE_LYASE"/>
    <property type="match status" value="1"/>
</dbReference>
<dbReference type="GeneID" id="39421823"/>
<dbReference type="Pfam" id="PF13714">
    <property type="entry name" value="PEP_mutase"/>
    <property type="match status" value="1"/>
</dbReference>
<dbReference type="RefSeq" id="WP_232038004.1">
    <property type="nucleotide sequence ID" value="NZ_LR216287.1"/>
</dbReference>
<dbReference type="InterPro" id="IPR039556">
    <property type="entry name" value="ICL/PEPM"/>
</dbReference>
<dbReference type="PANTHER" id="PTHR42905">
    <property type="entry name" value="PHOSPHOENOLPYRUVATE CARBOXYLASE"/>
    <property type="match status" value="1"/>
</dbReference>
<name>A0A484IG64_9ARCH</name>
<protein>
    <submittedName>
        <fullName evidence="1">2,3-dimethylmalate lyase</fullName>
        <ecNumber evidence="1">4.1.3.32</ecNumber>
    </submittedName>
</protein>
<dbReference type="InterPro" id="IPR040442">
    <property type="entry name" value="Pyrv_kinase-like_dom_sf"/>
</dbReference>
<organism evidence="1 2">
    <name type="scientific">Candidatus Nitrosocosmicus franklandianus</name>
    <dbReference type="NCBI Taxonomy" id="1798806"/>
    <lineage>
        <taxon>Archaea</taxon>
        <taxon>Nitrososphaerota</taxon>
        <taxon>Nitrososphaeria</taxon>
        <taxon>Nitrososphaerales</taxon>
        <taxon>Nitrososphaeraceae</taxon>
        <taxon>Candidatus Nitrosocosmicus</taxon>
    </lineage>
</organism>
<dbReference type="PANTHER" id="PTHR42905:SF5">
    <property type="entry name" value="CARBOXYVINYL-CARBOXYPHOSPHONATE PHOSPHORYLMUTASE, CHLOROPLASTIC"/>
    <property type="match status" value="1"/>
</dbReference>
<dbReference type="Gene3D" id="3.20.20.60">
    <property type="entry name" value="Phosphoenolpyruvate-binding domains"/>
    <property type="match status" value="1"/>
</dbReference>
<keyword evidence="1" id="KW-0456">Lyase</keyword>